<evidence type="ECO:0000256" key="1">
    <source>
        <dbReference type="SAM" id="Phobius"/>
    </source>
</evidence>
<dbReference type="EMBL" id="AP002835">
    <property type="protein sequence ID" value="BAD81449.1"/>
    <property type="molecule type" value="Genomic_DNA"/>
</dbReference>
<keyword evidence="1" id="KW-1133">Transmembrane helix</keyword>
<dbReference type="EMBL" id="AP001800">
    <property type="protein sequence ID" value="BAD81304.1"/>
    <property type="molecule type" value="Genomic_DNA"/>
</dbReference>
<proteinExistence type="predicted"/>
<accession>Q5NB56</accession>
<keyword evidence="1" id="KW-0472">Membrane</keyword>
<sequence length="52" mass="6125">MRQWWLLDSYIGSRPSVYSLKFYMFGLFDEAFAFVVLVLACGRWLAHFIGLC</sequence>
<gene>
    <name evidence="3" type="ORF">P0417G05.4</name>
    <name evidence="2" type="ORF">P0443E05.21</name>
</gene>
<protein>
    <submittedName>
        <fullName evidence="2">Uncharacterized protein</fullName>
    </submittedName>
</protein>
<dbReference type="AlphaFoldDB" id="Q5NAP4"/>
<evidence type="ECO:0000313" key="3">
    <source>
        <dbReference type="EMBL" id="BAD81449.1"/>
    </source>
</evidence>
<name>Q5NAP4_ORYSJ</name>
<reference evidence="2" key="1">
    <citation type="journal article" date="2002" name="Nature">
        <title>The genome sequence and structure of rice chromosome 1.</title>
        <authorList>
            <person name="Sasaki T."/>
            <person name="Matsumoto T."/>
            <person name="Yamamoto K."/>
            <person name="Sakata K."/>
            <person name="Baba T."/>
            <person name="Katayose Y."/>
            <person name="Wu J."/>
            <person name="Niimura Y."/>
            <person name="Cheng Z."/>
            <person name="Nagamura Y."/>
            <person name="Antonio B.A."/>
            <person name="Kanamori H."/>
            <person name="Hosokawa S."/>
            <person name="Masukawa M."/>
            <person name="Arikawa K."/>
            <person name="Chiden Y."/>
            <person name="Hayashi M."/>
            <person name="Okamoto M."/>
            <person name="Ando T."/>
            <person name="Aoki H."/>
            <person name="Arita K."/>
            <person name="Hamada M."/>
            <person name="Harada C."/>
            <person name="Hijishita S."/>
            <person name="Honda M."/>
            <person name="Ichikawa Y."/>
            <person name="Idonuma A."/>
            <person name="Iijima M."/>
            <person name="Ikeda M."/>
            <person name="Ikeno M."/>
            <person name="Itoh S."/>
            <person name="Itoh T."/>
            <person name="Itoh Y."/>
            <person name="Itoh Y."/>
            <person name="Iwabuchi A."/>
            <person name="Kamiya K."/>
            <person name="Karasawa W."/>
            <person name="Katagiri S."/>
            <person name="Kikuta A."/>
            <person name="Kobayashi N."/>
            <person name="Kono I."/>
            <person name="Machita K."/>
            <person name="Maehara T."/>
            <person name="Mizuno H."/>
            <person name="Mizubayashi T."/>
            <person name="Mukai Y."/>
            <person name="Nagasaki H."/>
            <person name="Nakashima M."/>
            <person name="Nakama Y."/>
            <person name="Nakamichi Y."/>
            <person name="Nakamura M."/>
            <person name="Namiki N."/>
            <person name="Negishi M."/>
            <person name="Ohta I."/>
            <person name="Ono N."/>
            <person name="Saji S."/>
            <person name="Sakai K."/>
            <person name="Shibata M."/>
            <person name="Shimokawa T."/>
            <person name="Shomura A."/>
            <person name="Song J."/>
            <person name="Takazaki Y."/>
            <person name="Terasawa K."/>
            <person name="Tsuji K."/>
            <person name="Waki K."/>
            <person name="Yamagata H."/>
            <person name="Yamane H."/>
            <person name="Yoshiki S."/>
            <person name="Yoshihara R."/>
            <person name="Yukawa K."/>
            <person name="Zhong H."/>
            <person name="Iwama H."/>
            <person name="Endo T."/>
            <person name="Ito H."/>
            <person name="Hahn J.H."/>
            <person name="Kim H.I."/>
            <person name="Eun M.Y."/>
            <person name="Yano M."/>
            <person name="Jiang J."/>
            <person name="Gojobori T."/>
        </authorList>
    </citation>
    <scope>NUCLEOTIDE SEQUENCE</scope>
</reference>
<evidence type="ECO:0000313" key="2">
    <source>
        <dbReference type="EMBL" id="BAD81304.1"/>
    </source>
</evidence>
<reference evidence="4" key="2">
    <citation type="journal article" date="2005" name="Nature">
        <title>The map-based sequence of the rice genome.</title>
        <authorList>
            <consortium name="International rice genome sequencing project (IRGSP)"/>
            <person name="Matsumoto T."/>
            <person name="Wu J."/>
            <person name="Kanamori H."/>
            <person name="Katayose Y."/>
            <person name="Fujisawa M."/>
            <person name="Namiki N."/>
            <person name="Mizuno H."/>
            <person name="Yamamoto K."/>
            <person name="Antonio B.A."/>
            <person name="Baba T."/>
            <person name="Sakata K."/>
            <person name="Nagamura Y."/>
            <person name="Aoki H."/>
            <person name="Arikawa K."/>
            <person name="Arita K."/>
            <person name="Bito T."/>
            <person name="Chiden Y."/>
            <person name="Fujitsuka N."/>
            <person name="Fukunaka R."/>
            <person name="Hamada M."/>
            <person name="Harada C."/>
            <person name="Hayashi A."/>
            <person name="Hijishita S."/>
            <person name="Honda M."/>
            <person name="Hosokawa S."/>
            <person name="Ichikawa Y."/>
            <person name="Idonuma A."/>
            <person name="Iijima M."/>
            <person name="Ikeda M."/>
            <person name="Ikeno M."/>
            <person name="Ito K."/>
            <person name="Ito S."/>
            <person name="Ito T."/>
            <person name="Ito Y."/>
            <person name="Ito Y."/>
            <person name="Iwabuchi A."/>
            <person name="Kamiya K."/>
            <person name="Karasawa W."/>
            <person name="Kurita K."/>
            <person name="Katagiri S."/>
            <person name="Kikuta A."/>
            <person name="Kobayashi H."/>
            <person name="Kobayashi N."/>
            <person name="Machita K."/>
            <person name="Maehara T."/>
            <person name="Masukawa M."/>
            <person name="Mizubayashi T."/>
            <person name="Mukai Y."/>
            <person name="Nagasaki H."/>
            <person name="Nagata Y."/>
            <person name="Naito S."/>
            <person name="Nakashima M."/>
            <person name="Nakama Y."/>
            <person name="Nakamichi Y."/>
            <person name="Nakamura M."/>
            <person name="Meguro A."/>
            <person name="Negishi M."/>
            <person name="Ohta I."/>
            <person name="Ohta T."/>
            <person name="Okamoto M."/>
            <person name="Ono N."/>
            <person name="Saji S."/>
            <person name="Sakaguchi M."/>
            <person name="Sakai K."/>
            <person name="Shibata M."/>
            <person name="Shimokawa T."/>
            <person name="Song J."/>
            <person name="Takazaki Y."/>
            <person name="Terasawa K."/>
            <person name="Tsugane M."/>
            <person name="Tsuji K."/>
            <person name="Ueda S."/>
            <person name="Waki K."/>
            <person name="Yamagata H."/>
            <person name="Yamamoto M."/>
            <person name="Yamamoto S."/>
            <person name="Yamane H."/>
            <person name="Yoshiki S."/>
            <person name="Yoshihara R."/>
            <person name="Yukawa K."/>
            <person name="Zhong H."/>
            <person name="Yano M."/>
            <person name="Yuan Q."/>
            <person name="Ouyang S."/>
            <person name="Liu J."/>
            <person name="Jones K.M."/>
            <person name="Gansberger K."/>
            <person name="Moffat K."/>
            <person name="Hill J."/>
            <person name="Bera J."/>
            <person name="Fadrosh D."/>
            <person name="Jin S."/>
            <person name="Johri S."/>
            <person name="Kim M."/>
            <person name="Overton L."/>
            <person name="Reardon M."/>
            <person name="Tsitrin T."/>
            <person name="Vuong H."/>
            <person name="Weaver B."/>
            <person name="Ciecko A."/>
            <person name="Tallon L."/>
            <person name="Jackson J."/>
            <person name="Pai G."/>
            <person name="Aken S.V."/>
            <person name="Utterback T."/>
            <person name="Reidmuller S."/>
            <person name="Feldblyum T."/>
            <person name="Hsiao J."/>
            <person name="Zismann V."/>
            <person name="Iobst S."/>
            <person name="de Vazeille A.R."/>
            <person name="Buell C.R."/>
            <person name="Ying K."/>
            <person name="Li Y."/>
            <person name="Lu T."/>
            <person name="Huang Y."/>
            <person name="Zhao Q."/>
            <person name="Feng Q."/>
            <person name="Zhang L."/>
            <person name="Zhu J."/>
            <person name="Weng Q."/>
            <person name="Mu J."/>
            <person name="Lu Y."/>
            <person name="Fan D."/>
            <person name="Liu Y."/>
            <person name="Guan J."/>
            <person name="Zhang Y."/>
            <person name="Yu S."/>
            <person name="Liu X."/>
            <person name="Zhang Y."/>
            <person name="Hong G."/>
            <person name="Han B."/>
            <person name="Choisne N."/>
            <person name="Demange N."/>
            <person name="Orjeda G."/>
            <person name="Samain S."/>
            <person name="Cattolico L."/>
            <person name="Pelletier E."/>
            <person name="Couloux A."/>
            <person name="Segurens B."/>
            <person name="Wincker P."/>
            <person name="D'Hont A."/>
            <person name="Scarpelli C."/>
            <person name="Weissenbach J."/>
            <person name="Salanoubat M."/>
            <person name="Quetier F."/>
            <person name="Yu Y."/>
            <person name="Kim H.R."/>
            <person name="Rambo T."/>
            <person name="Currie J."/>
            <person name="Collura K."/>
            <person name="Luo M."/>
            <person name="Yang T."/>
            <person name="Ammiraju J.S.S."/>
            <person name="Engler F."/>
            <person name="Soderlund C."/>
            <person name="Wing R.A."/>
            <person name="Palmer L.E."/>
            <person name="de la Bastide M."/>
            <person name="Spiegel L."/>
            <person name="Nascimento L."/>
            <person name="Zutavern T."/>
            <person name="O'Shaughnessy A."/>
            <person name="Dike S."/>
            <person name="Dedhia N."/>
            <person name="Preston R."/>
            <person name="Balija V."/>
            <person name="McCombie W.R."/>
            <person name="Chow T."/>
            <person name="Chen H."/>
            <person name="Chung M."/>
            <person name="Chen C."/>
            <person name="Shaw J."/>
            <person name="Wu H."/>
            <person name="Hsiao K."/>
            <person name="Chao Y."/>
            <person name="Chu M."/>
            <person name="Cheng C."/>
            <person name="Hour A."/>
            <person name="Lee P."/>
            <person name="Lin S."/>
            <person name="Lin Y."/>
            <person name="Liou J."/>
            <person name="Liu S."/>
            <person name="Hsing Y."/>
            <person name="Raghuvanshi S."/>
            <person name="Mohanty A."/>
            <person name="Bharti A.K."/>
            <person name="Gaur A."/>
            <person name="Gupta V."/>
            <person name="Kumar D."/>
            <person name="Ravi V."/>
            <person name="Vij S."/>
            <person name="Kapur A."/>
            <person name="Khurana P."/>
            <person name="Khurana P."/>
            <person name="Khurana J.P."/>
            <person name="Tyagi A.K."/>
            <person name="Gaikwad K."/>
            <person name="Singh A."/>
            <person name="Dalal V."/>
            <person name="Srivastava S."/>
            <person name="Dixit A."/>
            <person name="Pal A.K."/>
            <person name="Ghazi I.A."/>
            <person name="Yadav M."/>
            <person name="Pandit A."/>
            <person name="Bhargava A."/>
            <person name="Sureshbabu K."/>
            <person name="Batra K."/>
            <person name="Sharma T.R."/>
            <person name="Mohapatra T."/>
            <person name="Singh N.K."/>
            <person name="Messing J."/>
            <person name="Nelson A.B."/>
            <person name="Fuks G."/>
            <person name="Kavchok S."/>
            <person name="Keizer G."/>
            <person name="Linton E."/>
            <person name="Llaca V."/>
            <person name="Song R."/>
            <person name="Tanyolac B."/>
            <person name="Young S."/>
            <person name="Ho-Il K."/>
            <person name="Hahn J.H."/>
            <person name="Sangsakoo G."/>
            <person name="Vanavichit A."/>
            <person name="de Mattos Luiz.A.T."/>
            <person name="Zimmer P.D."/>
            <person name="Malone G."/>
            <person name="Dellagostin O."/>
            <person name="de Oliveira A.C."/>
            <person name="Bevan M."/>
            <person name="Bancroft I."/>
            <person name="Minx P."/>
            <person name="Cordum H."/>
            <person name="Wilson R."/>
            <person name="Cheng Z."/>
            <person name="Jin W."/>
            <person name="Jiang J."/>
            <person name="Leong S.A."/>
            <person name="Iwama H."/>
            <person name="Gojobori T."/>
            <person name="Itoh T."/>
            <person name="Niimura Y."/>
            <person name="Fujii Y."/>
            <person name="Habara T."/>
            <person name="Sakai H."/>
            <person name="Sato Y."/>
            <person name="Wilson G."/>
            <person name="Kumar K."/>
            <person name="McCouch S."/>
            <person name="Juretic N."/>
            <person name="Hoen D."/>
            <person name="Wright S."/>
            <person name="Bruskiewich R."/>
            <person name="Bureau T."/>
            <person name="Miyao A."/>
            <person name="Hirochika H."/>
            <person name="Nishikawa T."/>
            <person name="Kadowaki K."/>
            <person name="Sugiura M."/>
            <person name="Burr B."/>
            <person name="Sasaki T."/>
        </authorList>
    </citation>
    <scope>NUCLEOTIDE SEQUENCE [LARGE SCALE GENOMIC DNA]</scope>
    <source>
        <strain evidence="4">cv. Nipponbare</strain>
    </source>
</reference>
<feature type="transmembrane region" description="Helical" evidence="1">
    <location>
        <begin position="20"/>
        <end position="46"/>
    </location>
</feature>
<keyword evidence="1" id="KW-0812">Transmembrane</keyword>
<organism evidence="2">
    <name type="scientific">Oryza sativa subsp. japonica</name>
    <name type="common">Rice</name>
    <dbReference type="NCBI Taxonomy" id="39947"/>
    <lineage>
        <taxon>Eukaryota</taxon>
        <taxon>Viridiplantae</taxon>
        <taxon>Streptophyta</taxon>
        <taxon>Embryophyta</taxon>
        <taxon>Tracheophyta</taxon>
        <taxon>Spermatophyta</taxon>
        <taxon>Magnoliopsida</taxon>
        <taxon>Liliopsida</taxon>
        <taxon>Poales</taxon>
        <taxon>Poaceae</taxon>
        <taxon>BOP clade</taxon>
        <taxon>Oryzoideae</taxon>
        <taxon>Oryzeae</taxon>
        <taxon>Oryzinae</taxon>
        <taxon>Oryza</taxon>
        <taxon>Oryza sativa</taxon>
    </lineage>
</organism>
<accession>Q5NAP4</accession>
<dbReference type="Proteomes" id="UP000817658">
    <property type="component" value="Chromosome 1"/>
</dbReference>
<dbReference type="Proteomes" id="UP000000763">
    <property type="component" value="Chromosome 1"/>
</dbReference>
<evidence type="ECO:0000313" key="4">
    <source>
        <dbReference type="Proteomes" id="UP000000763"/>
    </source>
</evidence>
<reference evidence="4" key="3">
    <citation type="journal article" date="2008" name="Nucleic Acids Res.">
        <title>The rice annotation project database (RAP-DB): 2008 update.</title>
        <authorList>
            <consortium name="The rice annotation project (RAP)"/>
        </authorList>
    </citation>
    <scope>GENOME REANNOTATION</scope>
    <source>
        <strain evidence="4">cv. Nipponbare</strain>
    </source>
</reference>